<evidence type="ECO:0000256" key="1">
    <source>
        <dbReference type="ARBA" id="ARBA00001933"/>
    </source>
</evidence>
<keyword evidence="3 8" id="KW-0808">Transferase</keyword>
<comment type="cofactor">
    <cofactor evidence="1">
        <name>pyridoxal 5'-phosphate</name>
        <dbReference type="ChEBI" id="CHEBI:597326"/>
    </cofactor>
</comment>
<dbReference type="RefSeq" id="WP_331786161.1">
    <property type="nucleotide sequence ID" value="NZ_JAVFKM010000004.1"/>
</dbReference>
<dbReference type="Proteomes" id="UP001348265">
    <property type="component" value="Unassembled WGS sequence"/>
</dbReference>
<keyword evidence="2 8" id="KW-0032">Aminotransferase</keyword>
<evidence type="ECO:0000256" key="2">
    <source>
        <dbReference type="ARBA" id="ARBA00022576"/>
    </source>
</evidence>
<dbReference type="PANTHER" id="PTHR30244">
    <property type="entry name" value="TRANSAMINASE"/>
    <property type="match status" value="1"/>
</dbReference>
<dbReference type="Pfam" id="PF01041">
    <property type="entry name" value="DegT_DnrJ_EryC1"/>
    <property type="match status" value="1"/>
</dbReference>
<organism evidence="8 9">
    <name type="scientific">Streptomyces chrestomyceticus</name>
    <dbReference type="NCBI Taxonomy" id="68185"/>
    <lineage>
        <taxon>Bacteria</taxon>
        <taxon>Bacillati</taxon>
        <taxon>Actinomycetota</taxon>
        <taxon>Actinomycetes</taxon>
        <taxon>Kitasatosporales</taxon>
        <taxon>Streptomycetaceae</taxon>
        <taxon>Streptomyces</taxon>
    </lineage>
</organism>
<evidence type="ECO:0000256" key="6">
    <source>
        <dbReference type="RuleBase" id="RU004508"/>
    </source>
</evidence>
<dbReference type="EMBL" id="JAVFKM010000004">
    <property type="protein sequence ID" value="MEF3113536.1"/>
    <property type="molecule type" value="Genomic_DNA"/>
</dbReference>
<dbReference type="InterPro" id="IPR015421">
    <property type="entry name" value="PyrdxlP-dep_Trfase_major"/>
</dbReference>
<name>A0ABU7WPT7_9ACTN</name>
<reference evidence="8 9" key="1">
    <citation type="submission" date="2023-08" db="EMBL/GenBank/DDBJ databases">
        <authorList>
            <person name="Sharma P."/>
            <person name="Verma V."/>
            <person name="Mohan M.K."/>
            <person name="Dubey A.K."/>
        </authorList>
    </citation>
    <scope>NUCLEOTIDE SEQUENCE [LARGE SCALE GENOMIC DNA]</scope>
    <source>
        <strain evidence="8 9">ADP4</strain>
    </source>
</reference>
<proteinExistence type="inferred from homology"/>
<evidence type="ECO:0000313" key="8">
    <source>
        <dbReference type="EMBL" id="MEF3113536.1"/>
    </source>
</evidence>
<protein>
    <submittedName>
        <fullName evidence="8">DegT/DnrJ/EryC1/StrS family aminotransferase</fullName>
        <ecNumber evidence="8">2.6.1.-</ecNumber>
    </submittedName>
</protein>
<dbReference type="InterPro" id="IPR015424">
    <property type="entry name" value="PyrdxlP-dep_Trfase"/>
</dbReference>
<evidence type="ECO:0000313" key="9">
    <source>
        <dbReference type="Proteomes" id="UP001348265"/>
    </source>
</evidence>
<dbReference type="SUPFAM" id="SSF53383">
    <property type="entry name" value="PLP-dependent transferases"/>
    <property type="match status" value="1"/>
</dbReference>
<keyword evidence="4 6" id="KW-0663">Pyridoxal phosphate</keyword>
<dbReference type="Gene3D" id="3.90.1150.10">
    <property type="entry name" value="Aspartate Aminotransferase, domain 1"/>
    <property type="match status" value="1"/>
</dbReference>
<evidence type="ECO:0000256" key="3">
    <source>
        <dbReference type="ARBA" id="ARBA00022679"/>
    </source>
</evidence>
<dbReference type="CDD" id="cd00616">
    <property type="entry name" value="AHBA_syn"/>
    <property type="match status" value="1"/>
</dbReference>
<dbReference type="Gene3D" id="3.40.640.10">
    <property type="entry name" value="Type I PLP-dependent aspartate aminotransferase-like (Major domain)"/>
    <property type="match status" value="1"/>
</dbReference>
<dbReference type="InterPro" id="IPR000653">
    <property type="entry name" value="DegT/StrS_aminotransferase"/>
</dbReference>
<dbReference type="PANTHER" id="PTHR30244:SF34">
    <property type="entry name" value="DTDP-4-AMINO-4,6-DIDEOXYGALACTOSE TRANSAMINASE"/>
    <property type="match status" value="1"/>
</dbReference>
<sequence>MPGPGWYLIGEDEIASVTEALSSGEISRYRFDGSLEDPSKVYLFEREFADTLGAAHCIGMNSATSALLSALVATGIGPGDEVIVPGYTFIASIAAVVHAGATPVLAEIDDSLTLDPQDVAAKCTPRTRAVLPVHMLGRPADMVSLTTVAEEHGLLVIEDVAQACGGSFRGRRLGTWGTAGAFSLNGAKVITGSDGGVLVTGERTVYERAFAFHDHGSAPLRLGVTDHGPLLGLNLRMSELVGAMALAQLRKLDHILDTLRARHDALASLLTDLPGVHLARSNDPAGHCATTLALTCDTAARARQMTEVLGTAVLDASPRHTYWRMSQLRPGAQRRIAGKQPFRVLPDTVRGTLPRTDGLLERTFALSVGVVDPYLGTGFGIDITTDDERLHEVAQAVREAAESAGPSPSQSVERASRGSGADQGDP</sequence>
<gene>
    <name evidence="8" type="ORF">RB636_10040</name>
</gene>
<evidence type="ECO:0000256" key="4">
    <source>
        <dbReference type="ARBA" id="ARBA00022898"/>
    </source>
</evidence>
<comment type="similarity">
    <text evidence="5">Belongs to the DegT/DnrJ/EryC1 family. L-glutamine:2-deoxy-scyllo-inosose/scyllo-inosose aminotransferase subfamily.</text>
</comment>
<dbReference type="PIRSF" id="PIRSF000390">
    <property type="entry name" value="PLP_StrS"/>
    <property type="match status" value="1"/>
</dbReference>
<keyword evidence="9" id="KW-1185">Reference proteome</keyword>
<dbReference type="EC" id="2.6.1.-" evidence="8"/>
<dbReference type="GO" id="GO:0008483">
    <property type="term" value="F:transaminase activity"/>
    <property type="evidence" value="ECO:0007669"/>
    <property type="project" value="UniProtKB-KW"/>
</dbReference>
<evidence type="ECO:0000256" key="5">
    <source>
        <dbReference type="ARBA" id="ARBA00038398"/>
    </source>
</evidence>
<comment type="caution">
    <text evidence="8">The sequence shown here is derived from an EMBL/GenBank/DDBJ whole genome shotgun (WGS) entry which is preliminary data.</text>
</comment>
<evidence type="ECO:0000256" key="7">
    <source>
        <dbReference type="SAM" id="MobiDB-lite"/>
    </source>
</evidence>
<dbReference type="InterPro" id="IPR015422">
    <property type="entry name" value="PyrdxlP-dep_Trfase_small"/>
</dbReference>
<feature type="region of interest" description="Disordered" evidence="7">
    <location>
        <begin position="397"/>
        <end position="426"/>
    </location>
</feature>
<accession>A0ABU7WPT7</accession>